<feature type="domain" description="Rieske" evidence="8">
    <location>
        <begin position="70"/>
        <end position="177"/>
    </location>
</feature>
<keyword evidence="1" id="KW-0001">2Fe-2S</keyword>
<keyword evidence="7" id="KW-1133">Transmembrane helix</keyword>
<dbReference type="GO" id="GO:0046872">
    <property type="term" value="F:metal ion binding"/>
    <property type="evidence" value="ECO:0007669"/>
    <property type="project" value="UniProtKB-KW"/>
</dbReference>
<dbReference type="PANTHER" id="PTHR10134">
    <property type="entry name" value="CYTOCHROME B-C1 COMPLEX SUBUNIT RIESKE, MITOCHONDRIAL"/>
    <property type="match status" value="1"/>
</dbReference>
<protein>
    <recommendedName>
        <fullName evidence="8">Rieske domain-containing protein</fullName>
    </recommendedName>
</protein>
<keyword evidence="2" id="KW-0479">Metal-binding</keyword>
<evidence type="ECO:0000313" key="9">
    <source>
        <dbReference type="EMBL" id="CAA9540796.1"/>
    </source>
</evidence>
<reference evidence="9" key="1">
    <citation type="submission" date="2020-02" db="EMBL/GenBank/DDBJ databases">
        <authorList>
            <person name="Meier V. D."/>
        </authorList>
    </citation>
    <scope>NUCLEOTIDE SEQUENCE</scope>
    <source>
        <strain evidence="9">AVDCRST_MAG49</strain>
    </source>
</reference>
<evidence type="ECO:0000256" key="4">
    <source>
        <dbReference type="ARBA" id="ARBA00023014"/>
    </source>
</evidence>
<evidence type="ECO:0000256" key="3">
    <source>
        <dbReference type="ARBA" id="ARBA00023004"/>
    </source>
</evidence>
<dbReference type="InterPro" id="IPR005805">
    <property type="entry name" value="Rieske_Fe-S_prot_C"/>
</dbReference>
<dbReference type="PRINTS" id="PR00162">
    <property type="entry name" value="RIESKE"/>
</dbReference>
<evidence type="ECO:0000256" key="1">
    <source>
        <dbReference type="ARBA" id="ARBA00022714"/>
    </source>
</evidence>
<evidence type="ECO:0000259" key="8">
    <source>
        <dbReference type="PROSITE" id="PS51296"/>
    </source>
</evidence>
<dbReference type="Pfam" id="PF00355">
    <property type="entry name" value="Rieske"/>
    <property type="match status" value="1"/>
</dbReference>
<keyword evidence="7" id="KW-0812">Transmembrane</keyword>
<dbReference type="InterPro" id="IPR036922">
    <property type="entry name" value="Rieske_2Fe-2S_sf"/>
</dbReference>
<name>A0A6J4U4J9_9BACT</name>
<dbReference type="SUPFAM" id="SSF50022">
    <property type="entry name" value="ISP domain"/>
    <property type="match status" value="1"/>
</dbReference>
<dbReference type="AlphaFoldDB" id="A0A6J4U4J9"/>
<dbReference type="PROSITE" id="PS51296">
    <property type="entry name" value="RIESKE"/>
    <property type="match status" value="1"/>
</dbReference>
<dbReference type="EMBL" id="CADCWG010000053">
    <property type="protein sequence ID" value="CAA9540796.1"/>
    <property type="molecule type" value="Genomic_DNA"/>
</dbReference>
<sequence length="189" mass="19685">MQPVIEPIEFVEQRRAFSRRRALKWVIRAAYGTFALAFALPALAIRTLTQESKEIAEGDLLVAAAGATAGQPLNAADIPVGTGVQVVPEGKADDTNNNVVIVRLAEGTGEDALVAYSAVCTHLGCIVYADLDENGNIRCPCHLSQFNPREDADVVGGPAPRALPSLPIAVGGNGQITVAGTFSAPVGPD</sequence>
<dbReference type="GO" id="GO:0016020">
    <property type="term" value="C:membrane"/>
    <property type="evidence" value="ECO:0007669"/>
    <property type="project" value="InterPro"/>
</dbReference>
<dbReference type="Gene3D" id="2.102.10.10">
    <property type="entry name" value="Rieske [2Fe-2S] iron-sulphur domain"/>
    <property type="match status" value="1"/>
</dbReference>
<proteinExistence type="predicted"/>
<feature type="transmembrane region" description="Helical" evidence="7">
    <location>
        <begin position="25"/>
        <end position="45"/>
    </location>
</feature>
<dbReference type="InterPro" id="IPR017941">
    <property type="entry name" value="Rieske_2Fe-2S"/>
</dbReference>
<keyword evidence="4" id="KW-0411">Iron-sulfur</keyword>
<evidence type="ECO:0000256" key="6">
    <source>
        <dbReference type="ARBA" id="ARBA00034078"/>
    </source>
</evidence>
<dbReference type="InterPro" id="IPR014349">
    <property type="entry name" value="Rieske_Fe-S_prot"/>
</dbReference>
<keyword evidence="7" id="KW-0472">Membrane</keyword>
<keyword evidence="5" id="KW-1015">Disulfide bond</keyword>
<dbReference type="CDD" id="cd03467">
    <property type="entry name" value="Rieske"/>
    <property type="match status" value="1"/>
</dbReference>
<organism evidence="9">
    <name type="scientific">uncultured Thermomicrobiales bacterium</name>
    <dbReference type="NCBI Taxonomy" id="1645740"/>
    <lineage>
        <taxon>Bacteria</taxon>
        <taxon>Pseudomonadati</taxon>
        <taxon>Thermomicrobiota</taxon>
        <taxon>Thermomicrobia</taxon>
        <taxon>Thermomicrobiales</taxon>
        <taxon>environmental samples</taxon>
    </lineage>
</organism>
<keyword evidence="3" id="KW-0408">Iron</keyword>
<gene>
    <name evidence="9" type="ORF">AVDCRST_MAG49-841</name>
</gene>
<accession>A0A6J4U4J9</accession>
<evidence type="ECO:0000256" key="2">
    <source>
        <dbReference type="ARBA" id="ARBA00022723"/>
    </source>
</evidence>
<dbReference type="GO" id="GO:0051537">
    <property type="term" value="F:2 iron, 2 sulfur cluster binding"/>
    <property type="evidence" value="ECO:0007669"/>
    <property type="project" value="UniProtKB-KW"/>
</dbReference>
<evidence type="ECO:0000256" key="5">
    <source>
        <dbReference type="ARBA" id="ARBA00023157"/>
    </source>
</evidence>
<evidence type="ECO:0000256" key="7">
    <source>
        <dbReference type="SAM" id="Phobius"/>
    </source>
</evidence>
<comment type="cofactor">
    <cofactor evidence="6">
        <name>[2Fe-2S] cluster</name>
        <dbReference type="ChEBI" id="CHEBI:190135"/>
    </cofactor>
</comment>